<dbReference type="PROSITE" id="PS50181">
    <property type="entry name" value="FBOX"/>
    <property type="match status" value="1"/>
</dbReference>
<dbReference type="PANTHER" id="PTHR47123:SF6">
    <property type="entry name" value="F-BOX PROTEIN SKIP23-LIKE ISOFORM X1"/>
    <property type="match status" value="1"/>
</dbReference>
<accession>A0ABM3QLZ6</accession>
<gene>
    <name evidence="3" type="primary">LOC130460816</name>
</gene>
<keyword evidence="2" id="KW-1185">Reference proteome</keyword>
<dbReference type="Proteomes" id="UP000813463">
    <property type="component" value="Chromosome 5"/>
</dbReference>
<dbReference type="PANTHER" id="PTHR47123">
    <property type="entry name" value="F-BOX PROTEIN SKIP23"/>
    <property type="match status" value="1"/>
</dbReference>
<reference evidence="2" key="1">
    <citation type="journal article" date="2021" name="Nat. Commun.">
        <title>Genomic analyses provide insights into spinach domestication and the genetic basis of agronomic traits.</title>
        <authorList>
            <person name="Cai X."/>
            <person name="Sun X."/>
            <person name="Xu C."/>
            <person name="Sun H."/>
            <person name="Wang X."/>
            <person name="Ge C."/>
            <person name="Zhang Z."/>
            <person name="Wang Q."/>
            <person name="Fei Z."/>
            <person name="Jiao C."/>
            <person name="Wang Q."/>
        </authorList>
    </citation>
    <scope>NUCLEOTIDE SEQUENCE [LARGE SCALE GENOMIC DNA]</scope>
    <source>
        <strain evidence="2">cv. Varoflay</strain>
    </source>
</reference>
<dbReference type="GeneID" id="130460816"/>
<dbReference type="InterPro" id="IPR001810">
    <property type="entry name" value="F-box_dom"/>
</dbReference>
<name>A0ABM3QLZ6_SPIOL</name>
<organism evidence="2 3">
    <name type="scientific">Spinacia oleracea</name>
    <name type="common">Spinach</name>
    <dbReference type="NCBI Taxonomy" id="3562"/>
    <lineage>
        <taxon>Eukaryota</taxon>
        <taxon>Viridiplantae</taxon>
        <taxon>Streptophyta</taxon>
        <taxon>Embryophyta</taxon>
        <taxon>Tracheophyta</taxon>
        <taxon>Spermatophyta</taxon>
        <taxon>Magnoliopsida</taxon>
        <taxon>eudicotyledons</taxon>
        <taxon>Gunneridae</taxon>
        <taxon>Pentapetalae</taxon>
        <taxon>Caryophyllales</taxon>
        <taxon>Chenopodiaceae</taxon>
        <taxon>Chenopodioideae</taxon>
        <taxon>Anserineae</taxon>
        <taxon>Spinacia</taxon>
    </lineage>
</organism>
<feature type="domain" description="F-box" evidence="1">
    <location>
        <begin position="11"/>
        <end position="58"/>
    </location>
</feature>
<evidence type="ECO:0000259" key="1">
    <source>
        <dbReference type="PROSITE" id="PS50181"/>
    </source>
</evidence>
<protein>
    <submittedName>
        <fullName evidence="3">F-box protein SKIP23-like</fullName>
    </submittedName>
</protein>
<dbReference type="Pfam" id="PF00646">
    <property type="entry name" value="F-box"/>
    <property type="match status" value="1"/>
</dbReference>
<dbReference type="InterPro" id="IPR005174">
    <property type="entry name" value="KIB1-4_b-propeller"/>
</dbReference>
<dbReference type="RefSeq" id="XP_056684381.1">
    <property type="nucleotide sequence ID" value="XM_056828403.1"/>
</dbReference>
<evidence type="ECO:0000313" key="3">
    <source>
        <dbReference type="RefSeq" id="XP_056684381.1"/>
    </source>
</evidence>
<dbReference type="CDD" id="cd09917">
    <property type="entry name" value="F-box_SF"/>
    <property type="match status" value="1"/>
</dbReference>
<dbReference type="Pfam" id="PF03478">
    <property type="entry name" value="Beta-prop_KIB1-4"/>
    <property type="match status" value="1"/>
</dbReference>
<dbReference type="Gene3D" id="1.20.1280.50">
    <property type="match status" value="1"/>
</dbReference>
<evidence type="ECO:0000313" key="2">
    <source>
        <dbReference type="Proteomes" id="UP000813463"/>
    </source>
</evidence>
<dbReference type="SMART" id="SM00256">
    <property type="entry name" value="FBOX"/>
    <property type="match status" value="1"/>
</dbReference>
<sequence>MESINPKDHRKVSWSELPPDLLISIIERLDPQYDIFNLRRVCKAWKTTVSLTLVSKNILSPLIPQCLPFDEATTTEFSVVMGSVIQIQSLANPNLPPCLLTVTEINSGKLFIRPPLFKRTATRLHSDHDPHILPEDFPHVLDLSRFRVSELGRFHSKIRKIKSKPNKLVRFKAVLIKDPNCENWATTINNYTLVEMSRTQSLSATRLVASNPETHDVIFETKERIKFRNFVEFKGKIYAVDKVGMVYSMDYHTLKMSMITKVDNFKNIYYLETKKYLVVSSSSELYLVCRRRTREVNSGTFSVFKLNEEKKKWDKITSIGDDKILFVTFDGCFFVLANDFPGWKGNCIVFHYDKYIRTLNKYVVGVFHLNSGDYGTLDSFPGYSNVLWPPPSWLWTDTCSSTTGAD</sequence>
<dbReference type="SUPFAM" id="SSF81383">
    <property type="entry name" value="F-box domain"/>
    <property type="match status" value="1"/>
</dbReference>
<proteinExistence type="predicted"/>
<dbReference type="InterPro" id="IPR051304">
    <property type="entry name" value="SCF_F-box_domain"/>
</dbReference>
<dbReference type="InterPro" id="IPR036047">
    <property type="entry name" value="F-box-like_dom_sf"/>
</dbReference>
<reference evidence="3" key="2">
    <citation type="submission" date="2025-08" db="UniProtKB">
        <authorList>
            <consortium name="RefSeq"/>
        </authorList>
    </citation>
    <scope>IDENTIFICATION</scope>
    <source>
        <tissue evidence="3">Leaf</tissue>
    </source>
</reference>